<accession>A0A7I7RZH7</accession>
<protein>
    <submittedName>
        <fullName evidence="2">Sulfate transporter</fullName>
    </submittedName>
</protein>
<reference evidence="2 3" key="1">
    <citation type="journal article" date="2019" name="Emerg. Microbes Infect.">
        <title>Comprehensive subspecies identification of 175 nontuberculous mycobacteria species based on 7547 genomic profiles.</title>
        <authorList>
            <person name="Matsumoto Y."/>
            <person name="Kinjo T."/>
            <person name="Motooka D."/>
            <person name="Nabeya D."/>
            <person name="Jung N."/>
            <person name="Uechi K."/>
            <person name="Horii T."/>
            <person name="Iida T."/>
            <person name="Fujita J."/>
            <person name="Nakamura S."/>
        </authorList>
    </citation>
    <scope>NUCLEOTIDE SEQUENCE [LARGE SCALE GENOMIC DNA]</scope>
    <source>
        <strain evidence="2 3">JCM 18538</strain>
    </source>
</reference>
<evidence type="ECO:0000313" key="3">
    <source>
        <dbReference type="Proteomes" id="UP000467428"/>
    </source>
</evidence>
<dbReference type="CDD" id="cd07043">
    <property type="entry name" value="STAS_anti-anti-sigma_factors"/>
    <property type="match status" value="1"/>
</dbReference>
<dbReference type="KEGG" id="marz:MARA_30790"/>
<dbReference type="Gene3D" id="3.30.565.10">
    <property type="entry name" value="Histidine kinase-like ATPase, C-terminal domain"/>
    <property type="match status" value="1"/>
</dbReference>
<evidence type="ECO:0000313" key="2">
    <source>
        <dbReference type="EMBL" id="BBY49611.1"/>
    </source>
</evidence>
<dbReference type="AlphaFoldDB" id="A0A7I7RZH7"/>
<feature type="domain" description="STAS" evidence="1">
    <location>
        <begin position="7"/>
        <end position="117"/>
    </location>
</feature>
<proteinExistence type="predicted"/>
<dbReference type="PANTHER" id="PTHR35526:SF3">
    <property type="entry name" value="ANTI-SIGMA-F FACTOR RSBW"/>
    <property type="match status" value="1"/>
</dbReference>
<dbReference type="Proteomes" id="UP000467428">
    <property type="component" value="Chromosome"/>
</dbReference>
<dbReference type="InterPro" id="IPR036513">
    <property type="entry name" value="STAS_dom_sf"/>
</dbReference>
<name>A0A7I7RZH7_9MYCO</name>
<sequence length="250" mass="26540">MSSVAPLRITANAAPNACVLIAEGVLDASTYRTLRDTVVKSALDRPAGVVVDVTRLAAPSPSAWAVFTSARWHVSTWPDVPITLVCEHERGRLVLQRNGITRYVPAYADLASAVAALDRPRGSVRRRARTAIPRPLGRAEARRFVADSLHAWGSDDMSPAAATVAWLLVDNVLEHTLGDPILIVEEIGGVITIAVEDASSSPAVRRESTEGGTDVVAGLAIVNSLSRTWGSAPTSTGKTVWAILGPENRL</sequence>
<dbReference type="InterPro" id="IPR050267">
    <property type="entry name" value="Anti-sigma-factor_SerPK"/>
</dbReference>
<dbReference type="RefSeq" id="WP_235887552.1">
    <property type="nucleotide sequence ID" value="NZ_AP022593.1"/>
</dbReference>
<evidence type="ECO:0000259" key="1">
    <source>
        <dbReference type="PROSITE" id="PS50801"/>
    </source>
</evidence>
<dbReference type="SUPFAM" id="SSF52091">
    <property type="entry name" value="SpoIIaa-like"/>
    <property type="match status" value="1"/>
</dbReference>
<organism evidence="2 3">
    <name type="scientific">Mycolicibacterium arabiense</name>
    <dbReference type="NCBI Taxonomy" id="1286181"/>
    <lineage>
        <taxon>Bacteria</taxon>
        <taxon>Bacillati</taxon>
        <taxon>Actinomycetota</taxon>
        <taxon>Actinomycetes</taxon>
        <taxon>Mycobacteriales</taxon>
        <taxon>Mycobacteriaceae</taxon>
        <taxon>Mycolicibacterium</taxon>
    </lineage>
</organism>
<dbReference type="InterPro" id="IPR036890">
    <property type="entry name" value="HATPase_C_sf"/>
</dbReference>
<dbReference type="PROSITE" id="PS50801">
    <property type="entry name" value="STAS"/>
    <property type="match status" value="1"/>
</dbReference>
<dbReference type="Gene3D" id="3.30.750.24">
    <property type="entry name" value="STAS domain"/>
    <property type="match status" value="1"/>
</dbReference>
<dbReference type="PANTHER" id="PTHR35526">
    <property type="entry name" value="ANTI-SIGMA-F FACTOR RSBW-RELATED"/>
    <property type="match status" value="1"/>
</dbReference>
<gene>
    <name evidence="2" type="ORF">MARA_30790</name>
</gene>
<dbReference type="InterPro" id="IPR002645">
    <property type="entry name" value="STAS_dom"/>
</dbReference>
<dbReference type="EMBL" id="AP022593">
    <property type="protein sequence ID" value="BBY49611.1"/>
    <property type="molecule type" value="Genomic_DNA"/>
</dbReference>
<keyword evidence="3" id="KW-1185">Reference proteome</keyword>
<geneLocation type="plasmid" evidence="3">
    <name>pjcm18538 dna</name>
</geneLocation>